<dbReference type="SUPFAM" id="SSF63829">
    <property type="entry name" value="Calcium-dependent phosphotriesterase"/>
    <property type="match status" value="1"/>
</dbReference>
<dbReference type="InterPro" id="IPR011042">
    <property type="entry name" value="6-blade_b-propeller_TolB-like"/>
</dbReference>
<organism evidence="2 3">
    <name type="scientific">Olivibacter domesticus</name>
    <name type="common">Pseudosphingobacterium domesticum</name>
    <dbReference type="NCBI Taxonomy" id="407022"/>
    <lineage>
        <taxon>Bacteria</taxon>
        <taxon>Pseudomonadati</taxon>
        <taxon>Bacteroidota</taxon>
        <taxon>Sphingobacteriia</taxon>
        <taxon>Sphingobacteriales</taxon>
        <taxon>Sphingobacteriaceae</taxon>
        <taxon>Olivibacter</taxon>
    </lineage>
</organism>
<dbReference type="AlphaFoldDB" id="A0A1H7HS67"/>
<feature type="signal peptide" evidence="1">
    <location>
        <begin position="1"/>
        <end position="20"/>
    </location>
</feature>
<keyword evidence="1" id="KW-0732">Signal</keyword>
<evidence type="ECO:0000256" key="1">
    <source>
        <dbReference type="SAM" id="SignalP"/>
    </source>
</evidence>
<reference evidence="3" key="1">
    <citation type="submission" date="2016-10" db="EMBL/GenBank/DDBJ databases">
        <authorList>
            <person name="Varghese N."/>
            <person name="Submissions S."/>
        </authorList>
    </citation>
    <scope>NUCLEOTIDE SEQUENCE [LARGE SCALE GENOMIC DNA]</scope>
    <source>
        <strain evidence="3">DSM 18733</strain>
    </source>
</reference>
<dbReference type="Gene3D" id="2.120.10.30">
    <property type="entry name" value="TolB, C-terminal domain"/>
    <property type="match status" value="1"/>
</dbReference>
<dbReference type="STRING" id="407022.SAMN05661044_00466"/>
<dbReference type="OrthoDB" id="7675395at2"/>
<accession>A0A1H7HS67</accession>
<dbReference type="EMBL" id="FOAF01000001">
    <property type="protein sequence ID" value="SEK53131.1"/>
    <property type="molecule type" value="Genomic_DNA"/>
</dbReference>
<evidence type="ECO:0000313" key="3">
    <source>
        <dbReference type="Proteomes" id="UP000199421"/>
    </source>
</evidence>
<proteinExistence type="predicted"/>
<name>A0A1H7HS67_OLID1</name>
<protein>
    <recommendedName>
        <fullName evidence="4">SMP-30/Gluconolaconase/LRE-like region-containing protein</fullName>
    </recommendedName>
</protein>
<dbReference type="RefSeq" id="WP_093317763.1">
    <property type="nucleotide sequence ID" value="NZ_FOAF01000001.1"/>
</dbReference>
<sequence length="275" mass="30024">MIKFSIAVLLLICCTLTNYAQPVLKKIWQTDTVLPVPESILIDHEKQQLYVSLIGTGNASAVDGNGSIGILDLNGKIITASWAKGLNSPKGMGIHNGRLYVADLKEVAIIDLKTGNTLKKIQFPAAGMLNDVTIDKNGLIYISDSKGGKIYSLSNETPSIFLDSLVNPNGLLAADDLLYFLDSGSLFNIDKAKHITKIASGMKKSTDGLQQFGNGFLVSCWIGAIYYVQENGKVNNLIDTENEQINTADFAFDNERKVLYLPTFFKNHVAAFKVE</sequence>
<feature type="chain" id="PRO_5011674435" description="SMP-30/Gluconolaconase/LRE-like region-containing protein" evidence="1">
    <location>
        <begin position="21"/>
        <end position="275"/>
    </location>
</feature>
<dbReference type="Proteomes" id="UP000199421">
    <property type="component" value="Unassembled WGS sequence"/>
</dbReference>
<gene>
    <name evidence="2" type="ORF">SAMN05661044_00466</name>
</gene>
<evidence type="ECO:0000313" key="2">
    <source>
        <dbReference type="EMBL" id="SEK53131.1"/>
    </source>
</evidence>
<keyword evidence="3" id="KW-1185">Reference proteome</keyword>
<evidence type="ECO:0008006" key="4">
    <source>
        <dbReference type="Google" id="ProtNLM"/>
    </source>
</evidence>